<name>A0ABT0AWX7_9SPHN</name>
<keyword evidence="1" id="KW-0732">Signal</keyword>
<dbReference type="EMBL" id="JALHLE010000002">
    <property type="protein sequence ID" value="MCJ2177341.1"/>
    <property type="molecule type" value="Genomic_DNA"/>
</dbReference>
<dbReference type="InterPro" id="IPR025411">
    <property type="entry name" value="DUF4136"/>
</dbReference>
<feature type="chain" id="PRO_5046702164" evidence="1">
    <location>
        <begin position="27"/>
        <end position="207"/>
    </location>
</feature>
<evidence type="ECO:0000256" key="1">
    <source>
        <dbReference type="SAM" id="SignalP"/>
    </source>
</evidence>
<dbReference type="Pfam" id="PF13590">
    <property type="entry name" value="DUF4136"/>
    <property type="match status" value="1"/>
</dbReference>
<gene>
    <name evidence="3" type="ORF">MTR64_02075</name>
</gene>
<accession>A0ABT0AWX7</accession>
<proteinExistence type="predicted"/>
<keyword evidence="4" id="KW-1185">Reference proteome</keyword>
<reference evidence="3" key="1">
    <citation type="submission" date="2022-03" db="EMBL/GenBank/DDBJ databases">
        <title>Identification of a novel bacterium isolated from mangrove sediments.</title>
        <authorList>
            <person name="Pan X."/>
        </authorList>
    </citation>
    <scope>NUCLEOTIDE SEQUENCE</scope>
    <source>
        <strain evidence="3">B2580</strain>
    </source>
</reference>
<feature type="signal peptide" evidence="1">
    <location>
        <begin position="1"/>
        <end position="26"/>
    </location>
</feature>
<dbReference type="PROSITE" id="PS51257">
    <property type="entry name" value="PROKAR_LIPOPROTEIN"/>
    <property type="match status" value="1"/>
</dbReference>
<protein>
    <submittedName>
        <fullName evidence="3">DUF4136 domain-containing protein</fullName>
    </submittedName>
</protein>
<sequence>MKQFRSAHRPGPLTGALVLAASLALSGCVAPVGPVEVSRFHAADTSPLGHGTIRVEPAQGQLDDMEFRAYAGAVTRELAKLGYTQPLSGEDPGNQVAVLSLKRQRYQPQRNANPVSVGVGGATGSYGSGVGVGIGIDLSGPPPEQVETRLAVTIQDRASGRHLWEGRAAFTVPASSPMAQTSLGAAKMAEALFKGFPGQSGETILVK</sequence>
<evidence type="ECO:0000313" key="4">
    <source>
        <dbReference type="Proteomes" id="UP001162880"/>
    </source>
</evidence>
<dbReference type="RefSeq" id="WP_243990217.1">
    <property type="nucleotide sequence ID" value="NZ_JALHLE010000002.1"/>
</dbReference>
<dbReference type="Proteomes" id="UP001162880">
    <property type="component" value="Unassembled WGS sequence"/>
</dbReference>
<feature type="domain" description="DUF4136" evidence="2">
    <location>
        <begin position="59"/>
        <end position="198"/>
    </location>
</feature>
<evidence type="ECO:0000259" key="2">
    <source>
        <dbReference type="Pfam" id="PF13590"/>
    </source>
</evidence>
<organism evidence="3 4">
    <name type="scientific">Novosphingobium album</name>
    <name type="common">ex Hu et al. 2023</name>
    <dbReference type="NCBI Taxonomy" id="2930093"/>
    <lineage>
        <taxon>Bacteria</taxon>
        <taxon>Pseudomonadati</taxon>
        <taxon>Pseudomonadota</taxon>
        <taxon>Alphaproteobacteria</taxon>
        <taxon>Sphingomonadales</taxon>
        <taxon>Sphingomonadaceae</taxon>
        <taxon>Novosphingobium</taxon>
    </lineage>
</organism>
<evidence type="ECO:0000313" key="3">
    <source>
        <dbReference type="EMBL" id="MCJ2177341.1"/>
    </source>
</evidence>
<comment type="caution">
    <text evidence="3">The sequence shown here is derived from an EMBL/GenBank/DDBJ whole genome shotgun (WGS) entry which is preliminary data.</text>
</comment>